<organism evidence="2 3">
    <name type="scientific">Ataeniobius toweri</name>
    <dbReference type="NCBI Taxonomy" id="208326"/>
    <lineage>
        <taxon>Eukaryota</taxon>
        <taxon>Metazoa</taxon>
        <taxon>Chordata</taxon>
        <taxon>Craniata</taxon>
        <taxon>Vertebrata</taxon>
        <taxon>Euteleostomi</taxon>
        <taxon>Actinopterygii</taxon>
        <taxon>Neopterygii</taxon>
        <taxon>Teleostei</taxon>
        <taxon>Neoteleostei</taxon>
        <taxon>Acanthomorphata</taxon>
        <taxon>Ovalentaria</taxon>
        <taxon>Atherinomorphae</taxon>
        <taxon>Cyprinodontiformes</taxon>
        <taxon>Goodeidae</taxon>
        <taxon>Ataeniobius</taxon>
    </lineage>
</organism>
<keyword evidence="1" id="KW-0472">Membrane</keyword>
<evidence type="ECO:0000313" key="2">
    <source>
        <dbReference type="EMBL" id="MED6259691.1"/>
    </source>
</evidence>
<sequence length="107" mass="12205">MFFTNQTQFNTTVNLQREGLLGIVTTSIVTTLQCTVFLFINLTMLYTLRSKQVFRDTSRYILLYNLLFADTVQLAHSQSLFLLSSFRLTLLYPVCAALTAFSSLMLS</sequence>
<feature type="transmembrane region" description="Helical" evidence="1">
    <location>
        <begin position="20"/>
        <end position="48"/>
    </location>
</feature>
<name>A0ABU7CAF4_9TELE</name>
<feature type="non-terminal residue" evidence="2">
    <location>
        <position position="107"/>
    </location>
</feature>
<accession>A0ABU7CAF4</accession>
<keyword evidence="3" id="KW-1185">Reference proteome</keyword>
<feature type="transmembrane region" description="Helical" evidence="1">
    <location>
        <begin position="89"/>
        <end position="106"/>
    </location>
</feature>
<gene>
    <name evidence="2" type="ORF">ATANTOWER_028645</name>
</gene>
<comment type="caution">
    <text evidence="2">The sequence shown here is derived from an EMBL/GenBank/DDBJ whole genome shotgun (WGS) entry which is preliminary data.</text>
</comment>
<reference evidence="2 3" key="1">
    <citation type="submission" date="2021-07" db="EMBL/GenBank/DDBJ databases">
        <authorList>
            <person name="Palmer J.M."/>
        </authorList>
    </citation>
    <scope>NUCLEOTIDE SEQUENCE [LARGE SCALE GENOMIC DNA]</scope>
    <source>
        <strain evidence="2 3">AT_MEX2019</strain>
        <tissue evidence="2">Muscle</tissue>
    </source>
</reference>
<dbReference type="Proteomes" id="UP001345963">
    <property type="component" value="Unassembled WGS sequence"/>
</dbReference>
<protein>
    <recommendedName>
        <fullName evidence="4">G-protein coupled receptors family 1 profile domain-containing protein</fullName>
    </recommendedName>
</protein>
<keyword evidence="1" id="KW-1133">Transmembrane helix</keyword>
<evidence type="ECO:0000256" key="1">
    <source>
        <dbReference type="SAM" id="Phobius"/>
    </source>
</evidence>
<dbReference type="EMBL" id="JAHUTI010085909">
    <property type="protein sequence ID" value="MED6259691.1"/>
    <property type="molecule type" value="Genomic_DNA"/>
</dbReference>
<evidence type="ECO:0008006" key="4">
    <source>
        <dbReference type="Google" id="ProtNLM"/>
    </source>
</evidence>
<evidence type="ECO:0000313" key="3">
    <source>
        <dbReference type="Proteomes" id="UP001345963"/>
    </source>
</evidence>
<proteinExistence type="predicted"/>
<keyword evidence="1" id="KW-0812">Transmembrane</keyword>